<dbReference type="OMA" id="RTRSFTI"/>
<dbReference type="RefSeq" id="WP_011021099.1">
    <property type="nucleotide sequence ID" value="NZ_DUJU01000048.1"/>
</dbReference>
<evidence type="ECO:0000313" key="2">
    <source>
        <dbReference type="EMBL" id="HIH93266.1"/>
    </source>
</evidence>
<protein>
    <submittedName>
        <fullName evidence="2">Uncharacterized protein</fullName>
    </submittedName>
</protein>
<accession>A0A832S7E0</accession>
<keyword evidence="1" id="KW-0472">Membrane</keyword>
<dbReference type="EMBL" id="DUJU01000048">
    <property type="protein sequence ID" value="HIH93266.1"/>
    <property type="molecule type" value="Genomic_DNA"/>
</dbReference>
<sequence>MVFYLSVSAGIGYLKNLLKMDMGYPIRNALLANDLSSVVDFFTCLASYSSERIHRPWACGDILRTRSFTILRFLSSKNSALVKYSAIGAVFIGTAYGILNEIFQTFLPYRDPSVADAISNLIRLVLAHICVIFFVLTLRAIIDKKKELKDRRTKKIEKKGKAETFLIQKKGKI</sequence>
<comment type="caution">
    <text evidence="2">The sequence shown here is derived from an EMBL/GenBank/DDBJ whole genome shotgun (WGS) entry which is preliminary data.</text>
</comment>
<reference evidence="2" key="1">
    <citation type="journal article" date="2020" name="bioRxiv">
        <title>A rank-normalized archaeal taxonomy based on genome phylogeny resolves widespread incomplete and uneven classifications.</title>
        <authorList>
            <person name="Rinke C."/>
            <person name="Chuvochina M."/>
            <person name="Mussig A.J."/>
            <person name="Chaumeil P.-A."/>
            <person name="Waite D.W."/>
            <person name="Whitman W.B."/>
            <person name="Parks D.H."/>
            <person name="Hugenholtz P."/>
        </authorList>
    </citation>
    <scope>NUCLEOTIDE SEQUENCE</scope>
    <source>
        <strain evidence="2">UBA8876</strain>
    </source>
</reference>
<proteinExistence type="predicted"/>
<gene>
    <name evidence="2" type="ORF">HA338_04220</name>
</gene>
<name>A0A832S7E0_9EURY</name>
<keyword evidence="1" id="KW-0812">Transmembrane</keyword>
<organism evidence="2 3">
    <name type="scientific">Methanosarcina acetivorans</name>
    <dbReference type="NCBI Taxonomy" id="2214"/>
    <lineage>
        <taxon>Archaea</taxon>
        <taxon>Methanobacteriati</taxon>
        <taxon>Methanobacteriota</taxon>
        <taxon>Stenosarchaea group</taxon>
        <taxon>Methanomicrobia</taxon>
        <taxon>Methanosarcinales</taxon>
        <taxon>Methanosarcinaceae</taxon>
        <taxon>Methanosarcina</taxon>
    </lineage>
</organism>
<feature type="transmembrane region" description="Helical" evidence="1">
    <location>
        <begin position="121"/>
        <end position="142"/>
    </location>
</feature>
<dbReference type="GeneID" id="1472960"/>
<evidence type="ECO:0000313" key="3">
    <source>
        <dbReference type="Proteomes" id="UP000600774"/>
    </source>
</evidence>
<dbReference type="Proteomes" id="UP000600774">
    <property type="component" value="Unassembled WGS sequence"/>
</dbReference>
<feature type="transmembrane region" description="Helical" evidence="1">
    <location>
        <begin position="81"/>
        <end position="99"/>
    </location>
</feature>
<dbReference type="NCBIfam" id="NF037970">
    <property type="entry name" value="vanZ_1"/>
    <property type="match status" value="1"/>
</dbReference>
<evidence type="ECO:0000256" key="1">
    <source>
        <dbReference type="SAM" id="Phobius"/>
    </source>
</evidence>
<dbReference type="AlphaFoldDB" id="A0A832S7E0"/>
<keyword evidence="1" id="KW-1133">Transmembrane helix</keyword>